<keyword evidence="2" id="KW-1185">Reference proteome</keyword>
<proteinExistence type="predicted"/>
<dbReference type="EMBL" id="JAUTXU010000185">
    <property type="protein sequence ID" value="KAK3700448.1"/>
    <property type="molecule type" value="Genomic_DNA"/>
</dbReference>
<name>A0ACC3MS09_9PEZI</name>
<gene>
    <name evidence="1" type="ORF">LTR37_015952</name>
</gene>
<protein>
    <submittedName>
        <fullName evidence="1">Uncharacterized protein</fullName>
    </submittedName>
</protein>
<evidence type="ECO:0000313" key="1">
    <source>
        <dbReference type="EMBL" id="KAK3700448.1"/>
    </source>
</evidence>
<sequence length="378" mass="42379">MADRAPFPTDREELKDDDRVLFDQITQTYKLEDERGEEWEWLEKPGKWVPVTDEAMMARQQEAYKVAGVDEDAPAVDLRKRKAAAAEEEASNGKAKKQKSEAPRKSNAVYVSSLPDDVTEDELQDVFSKYGVIAESADSNKPRIKLYVDEKGDFKGDALIVYFRSESVELAITMLDETDFRMGQKLATGPMRVTVADSSYKSQKEKPLASEQAKTKGTGANRDRSKVIKKNQEMNNRLADWDDDDDNPSALPDTSSRWDKVVVLKRMFTQKLLAEDADAISDITEDVREEAEKCGTVNNVTLFDKEEDGVVTVRFANAMAATACAKQFAGRMFDGVHVEAYIADGTEKFKKSKKQDANDEEEEKRLDGFGNFIEGDGA</sequence>
<evidence type="ECO:0000313" key="2">
    <source>
        <dbReference type="Proteomes" id="UP001281147"/>
    </source>
</evidence>
<reference evidence="1" key="1">
    <citation type="submission" date="2023-07" db="EMBL/GenBank/DDBJ databases">
        <title>Black Yeasts Isolated from many extreme environments.</title>
        <authorList>
            <person name="Coleine C."/>
            <person name="Stajich J.E."/>
            <person name="Selbmann L."/>
        </authorList>
    </citation>
    <scope>NUCLEOTIDE SEQUENCE</scope>
    <source>
        <strain evidence="1">CCFEE 5714</strain>
    </source>
</reference>
<dbReference type="Proteomes" id="UP001281147">
    <property type="component" value="Unassembled WGS sequence"/>
</dbReference>
<comment type="caution">
    <text evidence="1">The sequence shown here is derived from an EMBL/GenBank/DDBJ whole genome shotgun (WGS) entry which is preliminary data.</text>
</comment>
<accession>A0ACC3MS09</accession>
<organism evidence="1 2">
    <name type="scientific">Vermiconidia calcicola</name>
    <dbReference type="NCBI Taxonomy" id="1690605"/>
    <lineage>
        <taxon>Eukaryota</taxon>
        <taxon>Fungi</taxon>
        <taxon>Dikarya</taxon>
        <taxon>Ascomycota</taxon>
        <taxon>Pezizomycotina</taxon>
        <taxon>Dothideomycetes</taxon>
        <taxon>Dothideomycetidae</taxon>
        <taxon>Mycosphaerellales</taxon>
        <taxon>Extremaceae</taxon>
        <taxon>Vermiconidia</taxon>
    </lineage>
</organism>